<accession>A0A5B7JG70</accession>
<comment type="caution">
    <text evidence="1">The sequence shown here is derived from an EMBL/GenBank/DDBJ whole genome shotgun (WGS) entry which is preliminary data.</text>
</comment>
<name>A0A5B7JG70_PORTR</name>
<gene>
    <name evidence="1" type="ORF">E2C01_086383</name>
</gene>
<proteinExistence type="predicted"/>
<sequence>MMWPALAKSQSLRYADAVRVKGAITLAYDTRNASHGSWYETRNIITHKLAAFLLCWANGPATKTKPN</sequence>
<dbReference type="EMBL" id="VSRR010087464">
    <property type="protein sequence ID" value="MPC91354.1"/>
    <property type="molecule type" value="Genomic_DNA"/>
</dbReference>
<keyword evidence="2" id="KW-1185">Reference proteome</keyword>
<organism evidence="1 2">
    <name type="scientific">Portunus trituberculatus</name>
    <name type="common">Swimming crab</name>
    <name type="synonym">Neptunus trituberculatus</name>
    <dbReference type="NCBI Taxonomy" id="210409"/>
    <lineage>
        <taxon>Eukaryota</taxon>
        <taxon>Metazoa</taxon>
        <taxon>Ecdysozoa</taxon>
        <taxon>Arthropoda</taxon>
        <taxon>Crustacea</taxon>
        <taxon>Multicrustacea</taxon>
        <taxon>Malacostraca</taxon>
        <taxon>Eumalacostraca</taxon>
        <taxon>Eucarida</taxon>
        <taxon>Decapoda</taxon>
        <taxon>Pleocyemata</taxon>
        <taxon>Brachyura</taxon>
        <taxon>Eubrachyura</taxon>
        <taxon>Portunoidea</taxon>
        <taxon>Portunidae</taxon>
        <taxon>Portuninae</taxon>
        <taxon>Portunus</taxon>
    </lineage>
</organism>
<evidence type="ECO:0000313" key="2">
    <source>
        <dbReference type="Proteomes" id="UP000324222"/>
    </source>
</evidence>
<reference evidence="1 2" key="1">
    <citation type="submission" date="2019-05" db="EMBL/GenBank/DDBJ databases">
        <title>Another draft genome of Portunus trituberculatus and its Hox gene families provides insights of decapod evolution.</title>
        <authorList>
            <person name="Jeong J.-H."/>
            <person name="Song I."/>
            <person name="Kim S."/>
            <person name="Choi T."/>
            <person name="Kim D."/>
            <person name="Ryu S."/>
            <person name="Kim W."/>
        </authorList>
    </citation>
    <scope>NUCLEOTIDE SEQUENCE [LARGE SCALE GENOMIC DNA]</scope>
    <source>
        <tissue evidence="1">Muscle</tissue>
    </source>
</reference>
<protein>
    <submittedName>
        <fullName evidence="1">Uncharacterized protein</fullName>
    </submittedName>
</protein>
<dbReference type="AlphaFoldDB" id="A0A5B7JG70"/>
<dbReference type="Proteomes" id="UP000324222">
    <property type="component" value="Unassembled WGS sequence"/>
</dbReference>
<evidence type="ECO:0000313" key="1">
    <source>
        <dbReference type="EMBL" id="MPC91354.1"/>
    </source>
</evidence>